<dbReference type="GO" id="GO:0003924">
    <property type="term" value="F:GTPase activity"/>
    <property type="evidence" value="ECO:0007669"/>
    <property type="project" value="InterPro"/>
</dbReference>
<accession>A0A917BS63</accession>
<dbReference type="InterPro" id="IPR032090">
    <property type="entry name" value="RF3_C"/>
</dbReference>
<evidence type="ECO:0000259" key="9">
    <source>
        <dbReference type="PROSITE" id="PS51722"/>
    </source>
</evidence>
<comment type="function">
    <text evidence="7">Increases the formation of ribosomal termination complexes and stimulates activities of RF-1 and RF-2. It binds guanine nucleotides and has strong preference for UGA stop codons. It may interact directly with the ribosome. The stimulation of RF-1 and RF-2 is significantly reduced by GTP and GDP, but not by GMP.</text>
</comment>
<dbReference type="Pfam" id="PF00009">
    <property type="entry name" value="GTP_EFTU"/>
    <property type="match status" value="1"/>
</dbReference>
<dbReference type="GO" id="GO:0016149">
    <property type="term" value="F:translation release factor activity, codon specific"/>
    <property type="evidence" value="ECO:0007669"/>
    <property type="project" value="UniProtKB-UniRule"/>
</dbReference>
<evidence type="ECO:0000313" key="11">
    <source>
        <dbReference type="Proteomes" id="UP000649179"/>
    </source>
</evidence>
<keyword evidence="11" id="KW-1185">Reference proteome</keyword>
<dbReference type="FunFam" id="3.40.50.300:FF:000542">
    <property type="entry name" value="Peptide chain release factor 3"/>
    <property type="match status" value="1"/>
</dbReference>
<comment type="caution">
    <text evidence="7">Lacks conserved residue(s) required for the propagation of feature annotation.</text>
</comment>
<evidence type="ECO:0000256" key="2">
    <source>
        <dbReference type="ARBA" id="ARBA00009978"/>
    </source>
</evidence>
<dbReference type="InterPro" id="IPR009000">
    <property type="entry name" value="Transl_B-barrel_sf"/>
</dbReference>
<dbReference type="NCBIfam" id="NF001964">
    <property type="entry name" value="PRK00741.1"/>
    <property type="match status" value="1"/>
</dbReference>
<comment type="caution">
    <text evidence="10">The sequence shown here is derived from an EMBL/GenBank/DDBJ whole genome shotgun (WGS) entry which is preliminary data.</text>
</comment>
<evidence type="ECO:0000256" key="3">
    <source>
        <dbReference type="ARBA" id="ARBA00022490"/>
    </source>
</evidence>
<dbReference type="Gene3D" id="2.40.30.10">
    <property type="entry name" value="Translation factors"/>
    <property type="match status" value="1"/>
</dbReference>
<keyword evidence="5 7" id="KW-0648">Protein biosynthesis</keyword>
<dbReference type="Gene3D" id="3.30.70.3280">
    <property type="entry name" value="Peptide chain release factor 3, domain III"/>
    <property type="match status" value="1"/>
</dbReference>
<dbReference type="Pfam" id="PF16658">
    <property type="entry name" value="RF3_C"/>
    <property type="match status" value="1"/>
</dbReference>
<dbReference type="NCBIfam" id="TIGR00231">
    <property type="entry name" value="small_GTP"/>
    <property type="match status" value="1"/>
</dbReference>
<gene>
    <name evidence="7 10" type="primary">prfC</name>
    <name evidence="10" type="ORF">GCM10011519_30770</name>
</gene>
<dbReference type="InterPro" id="IPR041732">
    <property type="entry name" value="RF3_GTP-bd"/>
</dbReference>
<dbReference type="NCBIfam" id="TIGR00503">
    <property type="entry name" value="prfC"/>
    <property type="match status" value="1"/>
</dbReference>
<dbReference type="PROSITE" id="PS00301">
    <property type="entry name" value="G_TR_1"/>
    <property type="match status" value="1"/>
</dbReference>
<dbReference type="HAMAP" id="MF_00072">
    <property type="entry name" value="Rel_fac_3"/>
    <property type="match status" value="1"/>
</dbReference>
<dbReference type="InterPro" id="IPR038467">
    <property type="entry name" value="RF3_dom_3_sf"/>
</dbReference>
<evidence type="ECO:0000313" key="10">
    <source>
        <dbReference type="EMBL" id="GGF54712.1"/>
    </source>
</evidence>
<dbReference type="Proteomes" id="UP000649179">
    <property type="component" value="Unassembled WGS sequence"/>
</dbReference>
<evidence type="ECO:0000256" key="7">
    <source>
        <dbReference type="HAMAP-Rule" id="MF_00072"/>
    </source>
</evidence>
<sequence>MSTDTAPAATADATREAARRRTFAIISHPDAGKSTMTEALALHAQVINEAGAVHGKAGRRSTVSDWMDMEKARGISITSAALQFAFGDHVVNLVDTPGHSDFSEDTYRVLSAVDAAVMLIDAAKGLEPQTLKLFRVCKARGLPVITVINKWDRPGLEALALMDEIYRDIGLQPTPLTWPVGIAGDFKGVLERRTGEYVAYTRTAGGATRAPEEWMDADAAAAREGVDWSTAVEESELLEADGATHDQELFLDGITTPVLFASAISNFGVAALLETLVELAPPAAAFAYDKGGTPERREVGEPFSAFVFKVQAGMDTQHRDRVAFARVTSGAFERGMVVTHAQTGRPFATKYAQAIFGRERSALDTAYPGDIIGLVNAGALKPGDTLYLDAPVEFPPIATFAPEHFAVASSADTSKSKQFRKGIDQLDSEGVVQVLRSDLRGNQSPVLAAVGPMQFEVVQARMEAEFGAAIRLETLSYTQARRTDAASAAELDSLRSVEVLQRNDGSYLLLAPDKWRISTIERDHPELTLEPLLAGEA</sequence>
<organism evidence="10 11">
    <name type="scientific">Marmoricola endophyticus</name>
    <dbReference type="NCBI Taxonomy" id="2040280"/>
    <lineage>
        <taxon>Bacteria</taxon>
        <taxon>Bacillati</taxon>
        <taxon>Actinomycetota</taxon>
        <taxon>Actinomycetes</taxon>
        <taxon>Propionibacteriales</taxon>
        <taxon>Nocardioidaceae</taxon>
        <taxon>Marmoricola</taxon>
    </lineage>
</organism>
<dbReference type="InterPro" id="IPR053905">
    <property type="entry name" value="EF-G-like_DII"/>
</dbReference>
<evidence type="ECO:0000256" key="6">
    <source>
        <dbReference type="ARBA" id="ARBA00023134"/>
    </source>
</evidence>
<evidence type="ECO:0000256" key="8">
    <source>
        <dbReference type="NCBIfam" id="TIGR00503"/>
    </source>
</evidence>
<dbReference type="SUPFAM" id="SSF52540">
    <property type="entry name" value="P-loop containing nucleoside triphosphate hydrolases"/>
    <property type="match status" value="1"/>
</dbReference>
<dbReference type="EMBL" id="BMKQ01000001">
    <property type="protein sequence ID" value="GGF54712.1"/>
    <property type="molecule type" value="Genomic_DNA"/>
</dbReference>
<dbReference type="GO" id="GO:0005525">
    <property type="term" value="F:GTP binding"/>
    <property type="evidence" value="ECO:0007669"/>
    <property type="project" value="UniProtKB-UniRule"/>
</dbReference>
<feature type="binding site" evidence="7">
    <location>
        <begin position="95"/>
        <end position="99"/>
    </location>
    <ligand>
        <name>GTP</name>
        <dbReference type="ChEBI" id="CHEBI:37565"/>
    </ligand>
</feature>
<dbReference type="PROSITE" id="PS51722">
    <property type="entry name" value="G_TR_2"/>
    <property type="match status" value="1"/>
</dbReference>
<dbReference type="InterPro" id="IPR000795">
    <property type="entry name" value="T_Tr_GTP-bd_dom"/>
</dbReference>
<reference evidence="10" key="1">
    <citation type="journal article" date="2014" name="Int. J. Syst. Evol. Microbiol.">
        <title>Complete genome sequence of Corynebacterium casei LMG S-19264T (=DSM 44701T), isolated from a smear-ripened cheese.</title>
        <authorList>
            <consortium name="US DOE Joint Genome Institute (JGI-PGF)"/>
            <person name="Walter F."/>
            <person name="Albersmeier A."/>
            <person name="Kalinowski J."/>
            <person name="Ruckert C."/>
        </authorList>
    </citation>
    <scope>NUCLEOTIDE SEQUENCE</scope>
    <source>
        <strain evidence="10">CGMCC 1.16067</strain>
    </source>
</reference>
<keyword evidence="4 7" id="KW-0547">Nucleotide-binding</keyword>
<dbReference type="InterPro" id="IPR035647">
    <property type="entry name" value="EFG_III/V"/>
</dbReference>
<name>A0A917BS63_9ACTN</name>
<protein>
    <recommendedName>
        <fullName evidence="7 8">Peptide chain release factor 3</fullName>
        <shortName evidence="7">RF-3</shortName>
    </recommendedName>
</protein>
<dbReference type="SUPFAM" id="SSF50447">
    <property type="entry name" value="Translation proteins"/>
    <property type="match status" value="1"/>
</dbReference>
<dbReference type="InterPro" id="IPR005225">
    <property type="entry name" value="Small_GTP-bd"/>
</dbReference>
<dbReference type="Pfam" id="PF22042">
    <property type="entry name" value="EF-G_D2"/>
    <property type="match status" value="1"/>
</dbReference>
<keyword evidence="3 7" id="KW-0963">Cytoplasm</keyword>
<dbReference type="InterPro" id="IPR004548">
    <property type="entry name" value="PrfC"/>
</dbReference>
<dbReference type="PRINTS" id="PR00315">
    <property type="entry name" value="ELONGATNFCT"/>
</dbReference>
<dbReference type="Gene3D" id="3.40.50.300">
    <property type="entry name" value="P-loop containing nucleotide triphosphate hydrolases"/>
    <property type="match status" value="1"/>
</dbReference>
<dbReference type="PANTHER" id="PTHR43556:SF2">
    <property type="entry name" value="PEPTIDE CHAIN RELEASE FACTOR RF3"/>
    <property type="match status" value="1"/>
</dbReference>
<dbReference type="RefSeq" id="WP_229660906.1">
    <property type="nucleotide sequence ID" value="NZ_BMKQ01000001.1"/>
</dbReference>
<evidence type="ECO:0000256" key="5">
    <source>
        <dbReference type="ARBA" id="ARBA00022917"/>
    </source>
</evidence>
<dbReference type="InterPro" id="IPR031157">
    <property type="entry name" value="G_TR_CS"/>
</dbReference>
<dbReference type="SUPFAM" id="SSF54980">
    <property type="entry name" value="EF-G C-terminal domain-like"/>
    <property type="match status" value="1"/>
</dbReference>
<evidence type="ECO:0000256" key="1">
    <source>
        <dbReference type="ARBA" id="ARBA00004496"/>
    </source>
</evidence>
<dbReference type="CDD" id="cd04169">
    <property type="entry name" value="RF3"/>
    <property type="match status" value="1"/>
</dbReference>
<dbReference type="GO" id="GO:0016150">
    <property type="term" value="F:translation release factor activity, codon nonspecific"/>
    <property type="evidence" value="ECO:0007669"/>
    <property type="project" value="TreeGrafter"/>
</dbReference>
<reference evidence="10" key="2">
    <citation type="submission" date="2020-09" db="EMBL/GenBank/DDBJ databases">
        <authorList>
            <person name="Sun Q."/>
            <person name="Zhou Y."/>
        </authorList>
    </citation>
    <scope>NUCLEOTIDE SEQUENCE</scope>
    <source>
        <strain evidence="10">CGMCC 1.16067</strain>
    </source>
</reference>
<dbReference type="GO" id="GO:0006449">
    <property type="term" value="P:regulation of translational termination"/>
    <property type="evidence" value="ECO:0007669"/>
    <property type="project" value="UniProtKB-UniRule"/>
</dbReference>
<dbReference type="AlphaFoldDB" id="A0A917BS63"/>
<proteinExistence type="inferred from homology"/>
<dbReference type="GO" id="GO:0005829">
    <property type="term" value="C:cytosol"/>
    <property type="evidence" value="ECO:0007669"/>
    <property type="project" value="TreeGrafter"/>
</dbReference>
<feature type="domain" description="Tr-type G" evidence="9">
    <location>
        <begin position="18"/>
        <end position="284"/>
    </location>
</feature>
<comment type="subcellular location">
    <subcellularLocation>
        <location evidence="1 7">Cytoplasm</location>
    </subcellularLocation>
</comment>
<dbReference type="PANTHER" id="PTHR43556">
    <property type="entry name" value="PEPTIDE CHAIN RELEASE FACTOR RF3"/>
    <property type="match status" value="1"/>
</dbReference>
<comment type="similarity">
    <text evidence="2 7">Belongs to the TRAFAC class translation factor GTPase superfamily. Classic translation factor GTPase family. PrfC subfamily.</text>
</comment>
<evidence type="ECO:0000256" key="4">
    <source>
        <dbReference type="ARBA" id="ARBA00022741"/>
    </source>
</evidence>
<keyword evidence="6 7" id="KW-0342">GTP-binding</keyword>
<dbReference type="InterPro" id="IPR027417">
    <property type="entry name" value="P-loop_NTPase"/>
</dbReference>